<evidence type="ECO:0000313" key="3">
    <source>
        <dbReference type="EMBL" id="GAA5342397.1"/>
    </source>
</evidence>
<evidence type="ECO:0000313" key="4">
    <source>
        <dbReference type="Proteomes" id="UP001498935"/>
    </source>
</evidence>
<accession>A0ABP9U562</accession>
<evidence type="ECO:0000256" key="2">
    <source>
        <dbReference type="SAM" id="SignalP"/>
    </source>
</evidence>
<keyword evidence="4" id="KW-1185">Reference proteome</keyword>
<protein>
    <recommendedName>
        <fullName evidence="5">Heavy metal-binding domain-containing protein</fullName>
    </recommendedName>
</protein>
<dbReference type="RefSeq" id="WP_342039115.1">
    <property type="nucleotide sequence ID" value="NZ_BAABBK010000025.1"/>
</dbReference>
<feature type="compositionally biased region" description="Low complexity" evidence="1">
    <location>
        <begin position="303"/>
        <end position="315"/>
    </location>
</feature>
<gene>
    <name evidence="3" type="ORF">KACC15558_34380</name>
</gene>
<organism evidence="3 4">
    <name type="scientific">Brevibacterium ammoniilyticum</name>
    <dbReference type="NCBI Taxonomy" id="1046555"/>
    <lineage>
        <taxon>Bacteria</taxon>
        <taxon>Bacillati</taxon>
        <taxon>Actinomycetota</taxon>
        <taxon>Actinomycetes</taxon>
        <taxon>Micrococcales</taxon>
        <taxon>Brevibacteriaceae</taxon>
        <taxon>Brevibacterium</taxon>
    </lineage>
</organism>
<sequence>MRAPLKLSLFGLGLAAVFGTAAVTANAVVPPSVVEGWTTPANHAGMNDDTQGEGDMEGMDHSGGGASSLGLARAEGGFALTDVSAPDRVGEAGELSLVVRDDTGAPVTDFDLEHEKELHLIVVRADGQHFRHVHPERDADGAWSIDWEWVEAGSYRVFADFVPGATGEGLTLSTTVSVSGDVQAQPATGPVTETEVDGYTVTVTGDLVAGEGSPLTLSVSRDGQPVTTLEPYLGAFGHLVALRDGDLAYLHVHPHGDAPAAGETSGPEVVFEATIPNPGRYLLYFDFQVDGQVHSAPLVLDTTTSASASGAPSGTGDDETEPQEEDESHEHN</sequence>
<dbReference type="EMBL" id="BAABNP010000024">
    <property type="protein sequence ID" value="GAA5342397.1"/>
    <property type="molecule type" value="Genomic_DNA"/>
</dbReference>
<feature type="signal peptide" evidence="2">
    <location>
        <begin position="1"/>
        <end position="27"/>
    </location>
</feature>
<evidence type="ECO:0000256" key="1">
    <source>
        <dbReference type="SAM" id="MobiDB-lite"/>
    </source>
</evidence>
<keyword evidence="2" id="KW-0732">Signal</keyword>
<name>A0ABP9U562_9MICO</name>
<dbReference type="Proteomes" id="UP001498935">
    <property type="component" value="Unassembled WGS sequence"/>
</dbReference>
<feature type="chain" id="PRO_5046419004" description="Heavy metal-binding domain-containing protein" evidence="2">
    <location>
        <begin position="28"/>
        <end position="332"/>
    </location>
</feature>
<feature type="region of interest" description="Disordered" evidence="1">
    <location>
        <begin position="303"/>
        <end position="332"/>
    </location>
</feature>
<reference evidence="3 4" key="1">
    <citation type="submission" date="2024-02" db="EMBL/GenBank/DDBJ databases">
        <title>Characterization of antibiotic resistant novel bacterial strains and their environmental applications.</title>
        <authorList>
            <person name="Manzoor S."/>
            <person name="Abbas S."/>
            <person name="Arshad M."/>
            <person name="Li W.J."/>
            <person name="Ahmed I."/>
        </authorList>
    </citation>
    <scope>NUCLEOTIDE SEQUENCE [LARGE SCALE GENOMIC DNA]</scope>
    <source>
        <strain evidence="3 4">KACC 15558</strain>
    </source>
</reference>
<feature type="compositionally biased region" description="Acidic residues" evidence="1">
    <location>
        <begin position="316"/>
        <end position="332"/>
    </location>
</feature>
<comment type="caution">
    <text evidence="3">The sequence shown here is derived from an EMBL/GenBank/DDBJ whole genome shotgun (WGS) entry which is preliminary data.</text>
</comment>
<proteinExistence type="predicted"/>
<evidence type="ECO:0008006" key="5">
    <source>
        <dbReference type="Google" id="ProtNLM"/>
    </source>
</evidence>